<dbReference type="AlphaFoldDB" id="A0A1E3AQH7"/>
<dbReference type="Proteomes" id="UP000095003">
    <property type="component" value="Unassembled WGS sequence"/>
</dbReference>
<gene>
    <name evidence="2" type="ORF">BEH84_03303</name>
</gene>
<name>A0A1E3AQH7_9FIRM</name>
<evidence type="ECO:0000313" key="3">
    <source>
        <dbReference type="Proteomes" id="UP000095003"/>
    </source>
</evidence>
<evidence type="ECO:0000256" key="1">
    <source>
        <dbReference type="ARBA" id="ARBA00023118"/>
    </source>
</evidence>
<dbReference type="GO" id="GO:0051607">
    <property type="term" value="P:defense response to virus"/>
    <property type="evidence" value="ECO:0007669"/>
    <property type="project" value="UniProtKB-KW"/>
</dbReference>
<evidence type="ECO:0000313" key="2">
    <source>
        <dbReference type="EMBL" id="ODM10874.1"/>
    </source>
</evidence>
<accession>A0A1E3AQH7</accession>
<reference evidence="2 3" key="1">
    <citation type="submission" date="2016-07" db="EMBL/GenBank/DDBJ databases">
        <title>Characterization of isolates of Eisenbergiella tayi derived from blood cultures, using whole genome sequencing.</title>
        <authorList>
            <person name="Burdz T."/>
            <person name="Wiebe D."/>
            <person name="Huynh C."/>
            <person name="Bernard K."/>
        </authorList>
    </citation>
    <scope>NUCLEOTIDE SEQUENCE [LARGE SCALE GENOMIC DNA]</scope>
    <source>
        <strain evidence="2 3">NML 120489</strain>
    </source>
</reference>
<organism evidence="2 3">
    <name type="scientific">Eisenbergiella tayi</name>
    <dbReference type="NCBI Taxonomy" id="1432052"/>
    <lineage>
        <taxon>Bacteria</taxon>
        <taxon>Bacillati</taxon>
        <taxon>Bacillota</taxon>
        <taxon>Clostridia</taxon>
        <taxon>Lachnospirales</taxon>
        <taxon>Lachnospiraceae</taxon>
        <taxon>Eisenbergiella</taxon>
    </lineage>
</organism>
<dbReference type="InterPro" id="IPR013421">
    <property type="entry name" value="CRISPR-assoc_prot_Cas5_HALMA"/>
</dbReference>
<keyword evidence="1" id="KW-0051">Antiviral defense</keyword>
<proteinExistence type="predicted"/>
<dbReference type="NCBIfam" id="TIGR02593">
    <property type="entry name" value="CRISPR_cas5"/>
    <property type="match status" value="1"/>
</dbReference>
<evidence type="ECO:0008006" key="4">
    <source>
        <dbReference type="Google" id="ProtNLM"/>
    </source>
</evidence>
<sequence length="234" mass="27537">MEILKFNLKGSHAFFKVPEVNTYYYFTYGNIHKVALLGMLGAIMGYKGYQMEDKDYLEFYEKLQYLNVSIVPEQKQGYFQKKIQVFNNSVGYASKEAGGNLIVKEQWLENPEWTIYIQIKDEESRELAERIMARKCTYMPYLGKNDHMADISGMCIVSGEERFPKNETADSLVPEGAVQFDWDEMTYRYEEYLPVGLKESTNLYRTHRFIFTDAEMDQCMQPVYKVEGRNLLFF</sequence>
<protein>
    <recommendedName>
        <fullName evidence="4">Type I-B CRISPR-associated protein Cas5</fullName>
    </recommendedName>
</protein>
<dbReference type="RefSeq" id="WP_069157944.1">
    <property type="nucleotide sequence ID" value="NZ_DBGDOY010000041.1"/>
</dbReference>
<dbReference type="PATRIC" id="fig|1432052.3.peg.3661"/>
<dbReference type="InterPro" id="IPR013422">
    <property type="entry name" value="CRISPR-assoc_prot_Cas5_N"/>
</dbReference>
<comment type="caution">
    <text evidence="2">The sequence shown here is derived from an EMBL/GenBank/DDBJ whole genome shotgun (WGS) entry which is preliminary data.</text>
</comment>
<dbReference type="GeneID" id="93302583"/>
<dbReference type="NCBIfam" id="TIGR02592">
    <property type="entry name" value="cas_Cas5h"/>
    <property type="match status" value="1"/>
</dbReference>
<dbReference type="EMBL" id="MCGI01000003">
    <property type="protein sequence ID" value="ODM10874.1"/>
    <property type="molecule type" value="Genomic_DNA"/>
</dbReference>